<proteinExistence type="predicted"/>
<protein>
    <submittedName>
        <fullName evidence="1">Pentatricopeptide repeat-containing protein</fullName>
    </submittedName>
</protein>
<comment type="caution">
    <text evidence="1">The sequence shown here is derived from an EMBL/GenBank/DDBJ whole genome shotgun (WGS) entry which is preliminary data.</text>
</comment>
<keyword evidence="2" id="KW-1185">Reference proteome</keyword>
<gene>
    <name evidence="1" type="ORF">OWV82_013379</name>
</gene>
<name>A0ACC1XVN5_MELAZ</name>
<evidence type="ECO:0000313" key="1">
    <source>
        <dbReference type="EMBL" id="KAJ4714972.1"/>
    </source>
</evidence>
<evidence type="ECO:0000313" key="2">
    <source>
        <dbReference type="Proteomes" id="UP001164539"/>
    </source>
</evidence>
<dbReference type="EMBL" id="CM051400">
    <property type="protein sequence ID" value="KAJ4714972.1"/>
    <property type="molecule type" value="Genomic_DNA"/>
</dbReference>
<sequence>MNPPVVATLIQTCRSITSLKRARQLHALILTSNVTPINVQSPYSYNNVLSMYGRCGSFRDARQVFEKMPKRSLVSYNALIAAYSRDHSHAHLAFKLVNQMEFEYLRPNGLTFTSLTQAVSLLEDRLIGSLLHAQVIKRGFSESTCVQTSLLGMYSNCGDLESAKNIFGCIGDRDAVAWNSIILGNFKNDKVDQGLYLFGAMLRSGVSPTLFTYSMVLNACGRMQNYSCGQLIHARVIISNILADLPLQNALLYMYCNCSDTQTAFIVFSRINDPDLVSWNSMIAGYMENADGEKAMDLFIELQKMLLPKPDEYTFAAIISATSDFPASDYGKPLHALVIKAGYDRSVFVGTTLLNIYFKNGDMESPWKVFKLISEKDVVLWTEMIMGHSRIGDGERAIKLFCEMCQEGHKCDSFALSGALSACADLAILKQGEMIHSQAVKTGHHAETSVCGSLVDMYAKNGGLQAAQSIFSQVLQPDLKCWNAMLGGYSQHGMAEEAFSFFEAILKVGLIPDQVTYLSLLSSCSHSGLVERGKFLWNQMKENGLTPGPKHYSCMVSLLSRAGLLEETEILIIESPCTENRIELWRTLLSSCVTKRSFRMGIHVAEQILRLDSEDVATHILLSNLYAAAGIWDAVAETRRKIKGSMLEKEPGLSWIEAKNNVHVFSSGDQSHPKIDEAQAELHRLHGNIRKLVTDEFDERYYLQRM</sequence>
<organism evidence="1 2">
    <name type="scientific">Melia azedarach</name>
    <name type="common">Chinaberry tree</name>
    <dbReference type="NCBI Taxonomy" id="155640"/>
    <lineage>
        <taxon>Eukaryota</taxon>
        <taxon>Viridiplantae</taxon>
        <taxon>Streptophyta</taxon>
        <taxon>Embryophyta</taxon>
        <taxon>Tracheophyta</taxon>
        <taxon>Spermatophyta</taxon>
        <taxon>Magnoliopsida</taxon>
        <taxon>eudicotyledons</taxon>
        <taxon>Gunneridae</taxon>
        <taxon>Pentapetalae</taxon>
        <taxon>rosids</taxon>
        <taxon>malvids</taxon>
        <taxon>Sapindales</taxon>
        <taxon>Meliaceae</taxon>
        <taxon>Melia</taxon>
    </lineage>
</organism>
<dbReference type="Proteomes" id="UP001164539">
    <property type="component" value="Chromosome 7"/>
</dbReference>
<reference evidence="1 2" key="1">
    <citation type="journal article" date="2023" name="Science">
        <title>Complex scaffold remodeling in plant triterpene biosynthesis.</title>
        <authorList>
            <person name="De La Pena R."/>
            <person name="Hodgson H."/>
            <person name="Liu J.C."/>
            <person name="Stephenson M.J."/>
            <person name="Martin A.C."/>
            <person name="Owen C."/>
            <person name="Harkess A."/>
            <person name="Leebens-Mack J."/>
            <person name="Jimenez L.E."/>
            <person name="Osbourn A."/>
            <person name="Sattely E.S."/>
        </authorList>
    </citation>
    <scope>NUCLEOTIDE SEQUENCE [LARGE SCALE GENOMIC DNA]</scope>
    <source>
        <strain evidence="2">cv. JPN11</strain>
        <tissue evidence="1">Leaf</tissue>
    </source>
</reference>
<accession>A0ACC1XVN5</accession>